<dbReference type="Proteomes" id="UP000636800">
    <property type="component" value="Unassembled WGS sequence"/>
</dbReference>
<gene>
    <name evidence="1" type="ORF">HPP92_028308</name>
</gene>
<keyword evidence="2" id="KW-1185">Reference proteome</keyword>
<evidence type="ECO:0000313" key="2">
    <source>
        <dbReference type="Proteomes" id="UP000636800"/>
    </source>
</evidence>
<evidence type="ECO:0000313" key="1">
    <source>
        <dbReference type="EMBL" id="KAG0447502.1"/>
    </source>
</evidence>
<protein>
    <submittedName>
        <fullName evidence="1">Uncharacterized protein</fullName>
    </submittedName>
</protein>
<sequence length="131" mass="14031">MERTAVTGAAGIGARCWAVDTAVAKHGGEDREANLVVYGGHGVGTEELVVKECRRRVDKGIEEAVGVLQVGYAEKEVENKGGPLGSLWFASRANRWICGDFSVLALRRCFVSSDCQFMTRLSATVGGQRVA</sequence>
<dbReference type="OrthoDB" id="1248375at2759"/>
<comment type="caution">
    <text evidence="1">The sequence shown here is derived from an EMBL/GenBank/DDBJ whole genome shotgun (WGS) entry which is preliminary data.</text>
</comment>
<dbReference type="AlphaFoldDB" id="A0A835U3Z5"/>
<organism evidence="1 2">
    <name type="scientific">Vanilla planifolia</name>
    <name type="common">Vanilla</name>
    <dbReference type="NCBI Taxonomy" id="51239"/>
    <lineage>
        <taxon>Eukaryota</taxon>
        <taxon>Viridiplantae</taxon>
        <taxon>Streptophyta</taxon>
        <taxon>Embryophyta</taxon>
        <taxon>Tracheophyta</taxon>
        <taxon>Spermatophyta</taxon>
        <taxon>Magnoliopsida</taxon>
        <taxon>Liliopsida</taxon>
        <taxon>Asparagales</taxon>
        <taxon>Orchidaceae</taxon>
        <taxon>Vanilloideae</taxon>
        <taxon>Vanilleae</taxon>
        <taxon>Vanilla</taxon>
    </lineage>
</organism>
<accession>A0A835U3Z5</accession>
<reference evidence="1 2" key="1">
    <citation type="journal article" date="2020" name="Nat. Food">
        <title>A phased Vanilla planifolia genome enables genetic improvement of flavour and production.</title>
        <authorList>
            <person name="Hasing T."/>
            <person name="Tang H."/>
            <person name="Brym M."/>
            <person name="Khazi F."/>
            <person name="Huang T."/>
            <person name="Chambers A.H."/>
        </authorList>
    </citation>
    <scope>NUCLEOTIDE SEQUENCE [LARGE SCALE GENOMIC DNA]</scope>
    <source>
        <tissue evidence="1">Leaf</tissue>
    </source>
</reference>
<proteinExistence type="predicted"/>
<name>A0A835U3Z5_VANPL</name>
<dbReference type="EMBL" id="JADCNL010000461">
    <property type="protein sequence ID" value="KAG0447502.1"/>
    <property type="molecule type" value="Genomic_DNA"/>
</dbReference>